<comment type="caution">
    <text evidence="9">The sequence shown here is derived from an EMBL/GenBank/DDBJ whole genome shotgun (WGS) entry which is preliminary data.</text>
</comment>
<dbReference type="InterPro" id="IPR006143">
    <property type="entry name" value="RND_pump_MFP"/>
</dbReference>
<evidence type="ECO:0000259" key="7">
    <source>
        <dbReference type="Pfam" id="PF25975"/>
    </source>
</evidence>
<feature type="domain" description="YknX-like beta-barrel" evidence="8">
    <location>
        <begin position="210"/>
        <end position="285"/>
    </location>
</feature>
<comment type="subcellular location">
    <subcellularLocation>
        <location evidence="1">Cell envelope</location>
    </subcellularLocation>
</comment>
<comment type="similarity">
    <text evidence="2">Belongs to the membrane fusion protein (MFP) (TC 8.A.1) family.</text>
</comment>
<feature type="transmembrane region" description="Helical" evidence="5">
    <location>
        <begin position="5"/>
        <end position="26"/>
    </location>
</feature>
<dbReference type="Gene3D" id="2.40.30.170">
    <property type="match status" value="1"/>
</dbReference>
<evidence type="ECO:0000256" key="3">
    <source>
        <dbReference type="ARBA" id="ARBA00023054"/>
    </source>
</evidence>
<evidence type="ECO:0000313" key="9">
    <source>
        <dbReference type="EMBL" id="MEZ7515670.1"/>
    </source>
</evidence>
<dbReference type="EMBL" id="JASMRN010000007">
    <property type="protein sequence ID" value="MEZ7515670.1"/>
    <property type="molecule type" value="Genomic_DNA"/>
</dbReference>
<dbReference type="Pfam" id="PF25975">
    <property type="entry name" value="CzcB_C"/>
    <property type="match status" value="1"/>
</dbReference>
<evidence type="ECO:0000256" key="5">
    <source>
        <dbReference type="SAM" id="Phobius"/>
    </source>
</evidence>
<protein>
    <submittedName>
        <fullName evidence="9">Efflux RND transporter periplasmic adaptor subunit</fullName>
    </submittedName>
</protein>
<feature type="domain" description="Multidrug resistance protein MdtA-like barrel-sandwich hybrid" evidence="6">
    <location>
        <begin position="61"/>
        <end position="199"/>
    </location>
</feature>
<dbReference type="Gene3D" id="1.10.287.470">
    <property type="entry name" value="Helix hairpin bin"/>
    <property type="match status" value="1"/>
</dbReference>
<evidence type="ECO:0000256" key="1">
    <source>
        <dbReference type="ARBA" id="ARBA00004196"/>
    </source>
</evidence>
<sequence>MKKNIIIKASIAIAVLAIAYFGFTFFSGSEIAAIKAETIKAKKGDVVTTVTATGTLQPITEVSVGTQVSGVVQKIYVDYNSVVKQGQLLAELDKTTLNSAVVLAQAAYNGATNEQRYMQTVYSRQKTLYDSSVISKSDFDQALYQLNNAKSIVSQRASDLAKAKTNLSYANIYSPIDGVVLSRAVEEGQTVASSLSTPTLFTIAEDLSEMQVEANVDEADIGQVKQGQRVSFTVDAYQGEEFAGVITQVRLNPTTTANVVTYTVVIKAENPDLKLKPGLTATITIYTLELKNVLTLEAKGVNFEPDMMVLNNYQKANGFSSVAEVAKLGATSGTATVWVMTSKGIASKAIKTGTSDGINVEILSGLSAGEEVIYNLKALTRTEAKSEAGDNESPFMPKPPGGKK</sequence>
<dbReference type="InterPro" id="IPR050465">
    <property type="entry name" value="UPF0194_transport"/>
</dbReference>
<name>A0ABV4KDC8_9FLAO</name>
<evidence type="ECO:0000259" key="6">
    <source>
        <dbReference type="Pfam" id="PF25917"/>
    </source>
</evidence>
<dbReference type="RefSeq" id="WP_371570150.1">
    <property type="nucleotide sequence ID" value="NZ_JASMRN010000007.1"/>
</dbReference>
<accession>A0ABV4KDC8</accession>
<dbReference type="InterPro" id="IPR058636">
    <property type="entry name" value="Beta-barrel_YknX"/>
</dbReference>
<dbReference type="InterPro" id="IPR058649">
    <property type="entry name" value="CzcB_C"/>
</dbReference>
<evidence type="ECO:0000256" key="2">
    <source>
        <dbReference type="ARBA" id="ARBA00009477"/>
    </source>
</evidence>
<evidence type="ECO:0000259" key="8">
    <source>
        <dbReference type="Pfam" id="PF25990"/>
    </source>
</evidence>
<dbReference type="Pfam" id="PF25990">
    <property type="entry name" value="Beta-barrel_YknX"/>
    <property type="match status" value="1"/>
</dbReference>
<dbReference type="PANTHER" id="PTHR32347:SF14">
    <property type="entry name" value="EFFLUX SYSTEM COMPONENT YKNX-RELATED"/>
    <property type="match status" value="1"/>
</dbReference>
<feature type="region of interest" description="Disordered" evidence="4">
    <location>
        <begin position="383"/>
        <end position="404"/>
    </location>
</feature>
<dbReference type="InterPro" id="IPR058625">
    <property type="entry name" value="MdtA-like_BSH"/>
</dbReference>
<dbReference type="Proteomes" id="UP001568894">
    <property type="component" value="Unassembled WGS sequence"/>
</dbReference>
<dbReference type="NCBIfam" id="TIGR01730">
    <property type="entry name" value="RND_mfp"/>
    <property type="match status" value="1"/>
</dbReference>
<keyword evidence="5" id="KW-0472">Membrane</keyword>
<proteinExistence type="inferred from homology"/>
<feature type="domain" description="CzcB-like C-terminal circularly permuted SH3-like" evidence="7">
    <location>
        <begin position="332"/>
        <end position="373"/>
    </location>
</feature>
<keyword evidence="3" id="KW-0175">Coiled coil</keyword>
<evidence type="ECO:0000256" key="4">
    <source>
        <dbReference type="SAM" id="MobiDB-lite"/>
    </source>
</evidence>
<dbReference type="Gene3D" id="2.40.420.20">
    <property type="match status" value="1"/>
</dbReference>
<dbReference type="SUPFAM" id="SSF111369">
    <property type="entry name" value="HlyD-like secretion proteins"/>
    <property type="match status" value="1"/>
</dbReference>
<keyword evidence="10" id="KW-1185">Reference proteome</keyword>
<evidence type="ECO:0000313" key="10">
    <source>
        <dbReference type="Proteomes" id="UP001568894"/>
    </source>
</evidence>
<dbReference type="PANTHER" id="PTHR32347">
    <property type="entry name" value="EFFLUX SYSTEM COMPONENT YKNX-RELATED"/>
    <property type="match status" value="1"/>
</dbReference>
<reference evidence="9 10" key="1">
    <citation type="submission" date="2023-05" db="EMBL/GenBank/DDBJ databases">
        <title>Adaptations of aquatic viruses from atmosphere-close ecosystems of the Central Arctic Ocean.</title>
        <authorList>
            <person name="Rahlff J."/>
            <person name="Holmfeldt K."/>
        </authorList>
    </citation>
    <scope>NUCLEOTIDE SEQUENCE [LARGE SCALE GENOMIC DNA]</scope>
    <source>
        <strain evidence="9 10">Arc14</strain>
    </source>
</reference>
<dbReference type="Gene3D" id="2.40.50.100">
    <property type="match status" value="1"/>
</dbReference>
<keyword evidence="5" id="KW-0812">Transmembrane</keyword>
<gene>
    <name evidence="9" type="ORF">QO192_10305</name>
</gene>
<organism evidence="9 10">
    <name type="scientific">Flavobacterium frigidarium</name>
    <dbReference type="NCBI Taxonomy" id="99286"/>
    <lineage>
        <taxon>Bacteria</taxon>
        <taxon>Pseudomonadati</taxon>
        <taxon>Bacteroidota</taxon>
        <taxon>Flavobacteriia</taxon>
        <taxon>Flavobacteriales</taxon>
        <taxon>Flavobacteriaceae</taxon>
        <taxon>Flavobacterium</taxon>
    </lineage>
</organism>
<keyword evidence="5" id="KW-1133">Transmembrane helix</keyword>
<dbReference type="Pfam" id="PF25917">
    <property type="entry name" value="BSH_RND"/>
    <property type="match status" value="1"/>
</dbReference>